<organism evidence="1 2">
    <name type="scientific">Streptosporangium longisporum</name>
    <dbReference type="NCBI Taxonomy" id="46187"/>
    <lineage>
        <taxon>Bacteria</taxon>
        <taxon>Bacillati</taxon>
        <taxon>Actinomycetota</taxon>
        <taxon>Actinomycetes</taxon>
        <taxon>Streptosporangiales</taxon>
        <taxon>Streptosporangiaceae</taxon>
        <taxon>Streptosporangium</taxon>
    </lineage>
</organism>
<sequence length="63" mass="7116">MIFGVLKRVGVVRRESFTLPTFDPQTDRVTGHISAEYLAAELIDAFGLCEHSETRCEECDPEE</sequence>
<keyword evidence="2" id="KW-1185">Reference proteome</keyword>
<evidence type="ECO:0000313" key="2">
    <source>
        <dbReference type="Proteomes" id="UP001499930"/>
    </source>
</evidence>
<name>A0ABP6LFB3_9ACTN</name>
<comment type="caution">
    <text evidence="1">The sequence shown here is derived from an EMBL/GenBank/DDBJ whole genome shotgun (WGS) entry which is preliminary data.</text>
</comment>
<dbReference type="EMBL" id="BAAAWD010000027">
    <property type="protein sequence ID" value="GAA3037480.1"/>
    <property type="molecule type" value="Genomic_DNA"/>
</dbReference>
<gene>
    <name evidence="1" type="ORF">GCM10017559_76660</name>
</gene>
<evidence type="ECO:0000313" key="1">
    <source>
        <dbReference type="EMBL" id="GAA3037480.1"/>
    </source>
</evidence>
<reference evidence="2" key="1">
    <citation type="journal article" date="2019" name="Int. J. Syst. Evol. Microbiol.">
        <title>The Global Catalogue of Microorganisms (GCM) 10K type strain sequencing project: providing services to taxonomists for standard genome sequencing and annotation.</title>
        <authorList>
            <consortium name="The Broad Institute Genomics Platform"/>
            <consortium name="The Broad Institute Genome Sequencing Center for Infectious Disease"/>
            <person name="Wu L."/>
            <person name="Ma J."/>
        </authorList>
    </citation>
    <scope>NUCLEOTIDE SEQUENCE [LARGE SCALE GENOMIC DNA]</scope>
    <source>
        <strain evidence="2">JCM 3106</strain>
    </source>
</reference>
<accession>A0ABP6LFB3</accession>
<proteinExistence type="predicted"/>
<dbReference type="Proteomes" id="UP001499930">
    <property type="component" value="Unassembled WGS sequence"/>
</dbReference>
<protein>
    <submittedName>
        <fullName evidence="1">Uncharacterized protein</fullName>
    </submittedName>
</protein>